<evidence type="ECO:0000256" key="1">
    <source>
        <dbReference type="SAM" id="MobiDB-lite"/>
    </source>
</evidence>
<name>A0A0P6Y7I6_9CHLR</name>
<evidence type="ECO:0000313" key="3">
    <source>
        <dbReference type="EMBL" id="KPL85769.1"/>
    </source>
</evidence>
<feature type="chain" id="PRO_5006133384" description="DUF11 domain-containing protein" evidence="2">
    <location>
        <begin position="27"/>
        <end position="817"/>
    </location>
</feature>
<dbReference type="EMBL" id="LGCM01000024">
    <property type="protein sequence ID" value="KPL85769.1"/>
    <property type="molecule type" value="Genomic_DNA"/>
</dbReference>
<evidence type="ECO:0008006" key="5">
    <source>
        <dbReference type="Google" id="ProtNLM"/>
    </source>
</evidence>
<dbReference type="STRING" id="229921.ADN01_05850"/>
<feature type="region of interest" description="Disordered" evidence="1">
    <location>
        <begin position="344"/>
        <end position="368"/>
    </location>
</feature>
<comment type="caution">
    <text evidence="3">The sequence shown here is derived from an EMBL/GenBank/DDBJ whole genome shotgun (WGS) entry which is preliminary data.</text>
</comment>
<keyword evidence="2" id="KW-0732">Signal</keyword>
<evidence type="ECO:0000313" key="4">
    <source>
        <dbReference type="Proteomes" id="UP000050501"/>
    </source>
</evidence>
<sequence>MRKSVVFWILLFLTVFSAAAPLPVRAQTPPPPSLPAPPLPPEVPLPPGITSSADSLAPVILPDSAAAYGLTDPALSAESSSPASPQAVSGSARDSFGYRRAAVPIQWVDARSTGTDLGINTSLGRADLTLPFAFPFYDQTYTVIPVIGAGNLSLGDGSAAAQSYLPHLRAPNGVIAPYWTRFYFSDNPGADGRVYALSGIWPTGLEAGLQFTAVEWHKVQAPYGNQFTFEVVLFENGTILFQYLEMLSPQESWECAVAGIENQSGSLGLVSLRYCDWQPSQKAWKFTRPKPSARVRVSTPPQGGFTQPGGSLSYTLEVQNTGDLGPDTFDLSVSSPWPVTLWQSDGLTPLGDSNGNQKPDTGPLAQSQSAQITLLVTPPLSTPPGRAKRTVVTLRSSLNRTVNAQTTLTTAVPTSFALALSGDLGAQILQAAPQAQLLHETSYAANLYLLPDNTYLQFGTGWGYVDESCAQFTQELRYTRLGYDGGLLTPPETLTNNGNDPNAYSVLHTAAPTAGGRTALLFERIEKQPDPLAYRINVILGILDLRPGEPLWTEIPLTSNTDFYLSGQLPYYYGHLSLAALPDPDPRWVTVWQQWQPDDSEDGLWDVWGAALGLDGSLLTAPTQLTSGGDDHYYPQALTLSSGAVLLSWLEYRPDRWWLGNQMVVSAWNADLTPRTAPRRLGKANTPADMVQLPNGKILIAWGRNIGDWRSGPKYRFAYTLLKPTSLARAAPVRALSKPKSYEPDALAVGVTYDEQGNGILLWNSSGPPQRDIFFTRISRSSGAALTATMPIAAGIDNPNIVINPREGLTTNLPPAP</sequence>
<keyword evidence="4" id="KW-1185">Reference proteome</keyword>
<dbReference type="PATRIC" id="fig|229921.5.peg.2909"/>
<gene>
    <name evidence="3" type="ORF">ADN01_05850</name>
</gene>
<dbReference type="Proteomes" id="UP000050501">
    <property type="component" value="Unassembled WGS sequence"/>
</dbReference>
<feature type="compositionally biased region" description="Pro residues" evidence="1">
    <location>
        <begin position="28"/>
        <end position="47"/>
    </location>
</feature>
<feature type="signal peptide" evidence="2">
    <location>
        <begin position="1"/>
        <end position="26"/>
    </location>
</feature>
<protein>
    <recommendedName>
        <fullName evidence="5">DUF11 domain-containing protein</fullName>
    </recommendedName>
</protein>
<organism evidence="3 4">
    <name type="scientific">Levilinea saccharolytica</name>
    <dbReference type="NCBI Taxonomy" id="229921"/>
    <lineage>
        <taxon>Bacteria</taxon>
        <taxon>Bacillati</taxon>
        <taxon>Chloroflexota</taxon>
        <taxon>Anaerolineae</taxon>
        <taxon>Anaerolineales</taxon>
        <taxon>Anaerolineaceae</taxon>
        <taxon>Levilinea</taxon>
    </lineage>
</organism>
<evidence type="ECO:0000256" key="2">
    <source>
        <dbReference type="SAM" id="SignalP"/>
    </source>
</evidence>
<dbReference type="AlphaFoldDB" id="A0A0P6Y7I6"/>
<reference evidence="3 4" key="1">
    <citation type="submission" date="2015-07" db="EMBL/GenBank/DDBJ databases">
        <title>Genome sequence of Levilinea saccharolytica DSM 16555.</title>
        <authorList>
            <person name="Hemp J."/>
            <person name="Ward L.M."/>
            <person name="Pace L.A."/>
            <person name="Fischer W.W."/>
        </authorList>
    </citation>
    <scope>NUCLEOTIDE SEQUENCE [LARGE SCALE GENOMIC DNA]</scope>
    <source>
        <strain evidence="3 4">KIBI-1</strain>
    </source>
</reference>
<accession>A0A0P6Y7I6</accession>
<feature type="region of interest" description="Disordered" evidence="1">
    <location>
        <begin position="28"/>
        <end position="48"/>
    </location>
</feature>
<dbReference type="RefSeq" id="WP_075071002.1">
    <property type="nucleotide sequence ID" value="NZ_LGCM01000024.1"/>
</dbReference>
<proteinExistence type="predicted"/>